<reference evidence="4" key="1">
    <citation type="submission" date="2022-05" db="EMBL/GenBank/DDBJ databases">
        <title>Complete genome sequence of toluene-degrading Gulosibacter sediminis strain ACHW.36C.</title>
        <authorList>
            <person name="Wai A.C."/>
            <person name="Lai G.K."/>
            <person name="Griffin S.D."/>
            <person name="Leung F.C."/>
        </authorList>
    </citation>
    <scope>NUCLEOTIDE SEQUENCE [LARGE SCALE GENOMIC DNA]</scope>
    <source>
        <strain evidence="4">ACHW.36C</strain>
    </source>
</reference>
<keyword evidence="2" id="KW-0732">Signal</keyword>
<dbReference type="InterPro" id="IPR025326">
    <property type="entry name" value="DUF4232"/>
</dbReference>
<feature type="compositionally biased region" description="Polar residues" evidence="1">
    <location>
        <begin position="40"/>
        <end position="51"/>
    </location>
</feature>
<feature type="region of interest" description="Disordered" evidence="1">
    <location>
        <begin position="33"/>
        <end position="55"/>
    </location>
</feature>
<proteinExistence type="predicted"/>
<organism evidence="4">
    <name type="scientific">Gulosibacter sediminis</name>
    <dbReference type="NCBI Taxonomy" id="1729695"/>
    <lineage>
        <taxon>Bacteria</taxon>
        <taxon>Bacillati</taxon>
        <taxon>Actinomycetota</taxon>
        <taxon>Actinomycetes</taxon>
        <taxon>Micrococcales</taxon>
        <taxon>Microbacteriaceae</taxon>
        <taxon>Gulosibacter</taxon>
    </lineage>
</organism>
<evidence type="ECO:0000256" key="1">
    <source>
        <dbReference type="SAM" id="MobiDB-lite"/>
    </source>
</evidence>
<dbReference type="PROSITE" id="PS51257">
    <property type="entry name" value="PROKAR_LIPOPROTEIN"/>
    <property type="match status" value="1"/>
</dbReference>
<feature type="region of interest" description="Disordered" evidence="1">
    <location>
        <begin position="178"/>
        <end position="208"/>
    </location>
</feature>
<gene>
    <name evidence="4" type="ORF">M3M28_01525</name>
</gene>
<dbReference type="Pfam" id="PF14016">
    <property type="entry name" value="DUF4232"/>
    <property type="match status" value="1"/>
</dbReference>
<dbReference type="EMBL" id="CP097160">
    <property type="protein sequence ID" value="UQN15176.1"/>
    <property type="molecule type" value="Genomic_DNA"/>
</dbReference>
<evidence type="ECO:0000256" key="2">
    <source>
        <dbReference type="SAM" id="SignalP"/>
    </source>
</evidence>
<feature type="domain" description="DUF4232" evidence="3">
    <location>
        <begin position="71"/>
        <end position="153"/>
    </location>
</feature>
<evidence type="ECO:0000313" key="4">
    <source>
        <dbReference type="EMBL" id="UQN15176.1"/>
    </source>
</evidence>
<feature type="signal peptide" evidence="2">
    <location>
        <begin position="1"/>
        <end position="24"/>
    </location>
</feature>
<name>A0ABY4N0L7_9MICO</name>
<feature type="chain" id="PRO_5047036593" evidence="2">
    <location>
        <begin position="25"/>
        <end position="208"/>
    </location>
</feature>
<evidence type="ECO:0000259" key="3">
    <source>
        <dbReference type="Pfam" id="PF14016"/>
    </source>
</evidence>
<accession>A0ABY4N0L7</accession>
<sequence length="208" mass="21307">MGKLSGMRAVVGCAAAVALLAACANTAGSRIPEVDVGESTGATDASEQSSGPYEGELPIREAATPASCDGTDQLAIGFSIVDAAAGRRYLSVEILNCSDAPVTLSEPPTFATSTLDGIDIDVDWEASPGSESAPTIEPGTAAKLELSWQSNGRCERGAQVLEVSIAGASGRIEDCLQLGNDPGWEDPAANQDTYGTDPATASWRYPTP</sequence>
<protein>
    <submittedName>
        <fullName evidence="4">DUF4232 domain-containing protein</fullName>
    </submittedName>
</protein>